<name>A0A2I2G1D8_9EURO</name>
<evidence type="ECO:0000256" key="5">
    <source>
        <dbReference type="ARBA" id="ARBA00022516"/>
    </source>
</evidence>
<keyword evidence="8" id="KW-0460">Magnesium</keyword>
<keyword evidence="9" id="KW-0443">Lipid metabolism</keyword>
<dbReference type="EMBL" id="MSFO01000006">
    <property type="protein sequence ID" value="PLB46691.1"/>
    <property type="molecule type" value="Genomic_DNA"/>
</dbReference>
<comment type="cofactor">
    <cofactor evidence="1">
        <name>Mg(2+)</name>
        <dbReference type="ChEBI" id="CHEBI:18420"/>
    </cofactor>
</comment>
<sequence length="347" mass="40306">MTIKHSRQDFEAAFPSLIQHILTQTKQYDVPDSMIKWFEKSLIYNTANGKLNRGLSVVDTGAILLNRTLNDLELHDLSILGWMVELLQAHFLVHDDIMDNSSTRRGQPCWYKQPKVGLIAINDGTMLHSSIFMLLKARFRSHPAYIQMVELFHETTFQTLLGQLCDLTTAPEETVDLEKFSMERYLCIVKHKTAYYSFYLPVALALHYLQRATAENLRQAQGILFRMGEYYQIQDDYLDVFGDPDVTGKVGTDIQDNKCSWVINEALSRCSESQRRILDKCYGRKDGIAEMKVKSVFDELTLDQAYRQLEQEYVKELRRMIEAVDESEGLDKRIFKVFLSKICKRDR</sequence>
<gene>
    <name evidence="11" type="ORF">P170DRAFT_361734</name>
</gene>
<dbReference type="CDD" id="cd00685">
    <property type="entry name" value="Trans_IPPS_HT"/>
    <property type="match status" value="1"/>
</dbReference>
<dbReference type="AlphaFoldDB" id="A0A2I2G1D8"/>
<comment type="similarity">
    <text evidence="4 10">Belongs to the FPP/GGPP synthase family.</text>
</comment>
<organism evidence="11 12">
    <name type="scientific">Aspergillus steynii IBT 23096</name>
    <dbReference type="NCBI Taxonomy" id="1392250"/>
    <lineage>
        <taxon>Eukaryota</taxon>
        <taxon>Fungi</taxon>
        <taxon>Dikarya</taxon>
        <taxon>Ascomycota</taxon>
        <taxon>Pezizomycotina</taxon>
        <taxon>Eurotiomycetes</taxon>
        <taxon>Eurotiomycetidae</taxon>
        <taxon>Eurotiales</taxon>
        <taxon>Aspergillaceae</taxon>
        <taxon>Aspergillus</taxon>
        <taxon>Aspergillus subgen. Circumdati</taxon>
    </lineage>
</organism>
<accession>A0A2I2G1D8</accession>
<dbReference type="Gene3D" id="1.10.600.10">
    <property type="entry name" value="Farnesyl Diphosphate Synthase"/>
    <property type="match status" value="1"/>
</dbReference>
<protein>
    <submittedName>
        <fullName evidence="11">Farnesyl-pyrophosphate synthetase</fullName>
    </submittedName>
</protein>
<dbReference type="Pfam" id="PF00348">
    <property type="entry name" value="polyprenyl_synt"/>
    <property type="match status" value="1"/>
</dbReference>
<dbReference type="STRING" id="1392250.A0A2I2G1D8"/>
<dbReference type="Proteomes" id="UP000234275">
    <property type="component" value="Unassembled WGS sequence"/>
</dbReference>
<dbReference type="GO" id="GO:0004337">
    <property type="term" value="F:(2E,6E)-farnesyl diphosphate synthase activity"/>
    <property type="evidence" value="ECO:0007669"/>
    <property type="project" value="TreeGrafter"/>
</dbReference>
<dbReference type="PROSITE" id="PS00444">
    <property type="entry name" value="POLYPRENYL_SYNTHASE_2"/>
    <property type="match status" value="1"/>
</dbReference>
<dbReference type="GO" id="GO:0045337">
    <property type="term" value="P:farnesyl diphosphate biosynthetic process"/>
    <property type="evidence" value="ECO:0007669"/>
    <property type="project" value="TreeGrafter"/>
</dbReference>
<dbReference type="OrthoDB" id="10257492at2759"/>
<dbReference type="GO" id="GO:0046165">
    <property type="term" value="P:alcohol biosynthetic process"/>
    <property type="evidence" value="ECO:0007669"/>
    <property type="project" value="UniProtKB-ARBA"/>
</dbReference>
<dbReference type="GeneID" id="36552181"/>
<keyword evidence="6 10" id="KW-0808">Transferase</keyword>
<comment type="pathway">
    <text evidence="3">Isoprenoid biosynthesis; farnesyl diphosphate biosynthesis; farnesyl diphosphate from geranyl diphosphate and isopentenyl diphosphate: step 1/1.</text>
</comment>
<dbReference type="PANTHER" id="PTHR11525:SF0">
    <property type="entry name" value="FARNESYL PYROPHOSPHATE SYNTHASE"/>
    <property type="match status" value="1"/>
</dbReference>
<evidence type="ECO:0000256" key="4">
    <source>
        <dbReference type="ARBA" id="ARBA00006706"/>
    </source>
</evidence>
<dbReference type="InterPro" id="IPR000092">
    <property type="entry name" value="Polyprenyl_synt"/>
</dbReference>
<dbReference type="FunFam" id="1.10.600.10:FF:000006">
    <property type="entry name" value="Farnesyl pyrophosphate synthase"/>
    <property type="match status" value="1"/>
</dbReference>
<dbReference type="GO" id="GO:0004161">
    <property type="term" value="F:dimethylallyltranstransferase activity"/>
    <property type="evidence" value="ECO:0007669"/>
    <property type="project" value="TreeGrafter"/>
</dbReference>
<evidence type="ECO:0000256" key="9">
    <source>
        <dbReference type="ARBA" id="ARBA00023098"/>
    </source>
</evidence>
<proteinExistence type="inferred from homology"/>
<keyword evidence="7" id="KW-0479">Metal-binding</keyword>
<comment type="caution">
    <text evidence="11">The sequence shown here is derived from an EMBL/GenBank/DDBJ whole genome shotgun (WGS) entry which is preliminary data.</text>
</comment>
<evidence type="ECO:0000313" key="12">
    <source>
        <dbReference type="Proteomes" id="UP000234275"/>
    </source>
</evidence>
<comment type="pathway">
    <text evidence="2">Isoprenoid biosynthesis; geranyl diphosphate biosynthesis; geranyl diphosphate from dimethylallyl diphosphate and isopentenyl diphosphate: step 1/1.</text>
</comment>
<evidence type="ECO:0000256" key="7">
    <source>
        <dbReference type="ARBA" id="ARBA00022723"/>
    </source>
</evidence>
<evidence type="ECO:0000256" key="8">
    <source>
        <dbReference type="ARBA" id="ARBA00022842"/>
    </source>
</evidence>
<dbReference type="InterPro" id="IPR033749">
    <property type="entry name" value="Polyprenyl_synt_CS"/>
</dbReference>
<dbReference type="SFLD" id="SFLDS00005">
    <property type="entry name" value="Isoprenoid_Synthase_Type_I"/>
    <property type="match status" value="1"/>
</dbReference>
<evidence type="ECO:0000256" key="2">
    <source>
        <dbReference type="ARBA" id="ARBA00004932"/>
    </source>
</evidence>
<dbReference type="PANTHER" id="PTHR11525">
    <property type="entry name" value="FARNESYL-PYROPHOSPHATE SYNTHETASE"/>
    <property type="match status" value="1"/>
</dbReference>
<dbReference type="InterPro" id="IPR008949">
    <property type="entry name" value="Isoprenoid_synthase_dom_sf"/>
</dbReference>
<dbReference type="GO" id="GO:0043386">
    <property type="term" value="P:mycotoxin biosynthetic process"/>
    <property type="evidence" value="ECO:0007669"/>
    <property type="project" value="UniProtKB-ARBA"/>
</dbReference>
<dbReference type="SFLD" id="SFLDG01017">
    <property type="entry name" value="Polyprenyl_Transferase_Like"/>
    <property type="match status" value="1"/>
</dbReference>
<dbReference type="InterPro" id="IPR039702">
    <property type="entry name" value="FPS1-like"/>
</dbReference>
<evidence type="ECO:0000256" key="10">
    <source>
        <dbReference type="RuleBase" id="RU004466"/>
    </source>
</evidence>
<evidence type="ECO:0000256" key="1">
    <source>
        <dbReference type="ARBA" id="ARBA00001946"/>
    </source>
</evidence>
<keyword evidence="5" id="KW-0444">Lipid biosynthesis</keyword>
<dbReference type="GO" id="GO:0005737">
    <property type="term" value="C:cytoplasm"/>
    <property type="evidence" value="ECO:0007669"/>
    <property type="project" value="TreeGrafter"/>
</dbReference>
<dbReference type="SUPFAM" id="SSF48576">
    <property type="entry name" value="Terpenoid synthases"/>
    <property type="match status" value="1"/>
</dbReference>
<dbReference type="GO" id="GO:0046872">
    <property type="term" value="F:metal ion binding"/>
    <property type="evidence" value="ECO:0007669"/>
    <property type="project" value="UniProtKB-KW"/>
</dbReference>
<evidence type="ECO:0000256" key="6">
    <source>
        <dbReference type="ARBA" id="ARBA00022679"/>
    </source>
</evidence>
<evidence type="ECO:0000313" key="11">
    <source>
        <dbReference type="EMBL" id="PLB46691.1"/>
    </source>
</evidence>
<dbReference type="RefSeq" id="XP_024701993.1">
    <property type="nucleotide sequence ID" value="XM_024844481.1"/>
</dbReference>
<reference evidence="11 12" key="1">
    <citation type="submission" date="2016-12" db="EMBL/GenBank/DDBJ databases">
        <title>The genomes of Aspergillus section Nigri reveals drivers in fungal speciation.</title>
        <authorList>
            <consortium name="DOE Joint Genome Institute"/>
            <person name="Vesth T.C."/>
            <person name="Nybo J."/>
            <person name="Theobald S."/>
            <person name="Brandl J."/>
            <person name="Frisvad J.C."/>
            <person name="Nielsen K.F."/>
            <person name="Lyhne E.K."/>
            <person name="Kogle M.E."/>
            <person name="Kuo A."/>
            <person name="Riley R."/>
            <person name="Clum A."/>
            <person name="Nolan M."/>
            <person name="Lipzen A."/>
            <person name="Salamov A."/>
            <person name="Henrissat B."/>
            <person name="Wiebenga A."/>
            <person name="De Vries R.P."/>
            <person name="Grigoriev I.V."/>
            <person name="Mortensen U.H."/>
            <person name="Andersen M.R."/>
            <person name="Baker S.E."/>
        </authorList>
    </citation>
    <scope>NUCLEOTIDE SEQUENCE [LARGE SCALE GENOMIC DNA]</scope>
    <source>
        <strain evidence="11 12">IBT 23096</strain>
    </source>
</reference>
<keyword evidence="12" id="KW-1185">Reference proteome</keyword>
<evidence type="ECO:0000256" key="3">
    <source>
        <dbReference type="ARBA" id="ARBA00005035"/>
    </source>
</evidence>
<dbReference type="PROSITE" id="PS00723">
    <property type="entry name" value="POLYPRENYL_SYNTHASE_1"/>
    <property type="match status" value="1"/>
</dbReference>
<dbReference type="VEuPathDB" id="FungiDB:P170DRAFT_361734"/>